<protein>
    <recommendedName>
        <fullName evidence="10">Progestin and adipoQ receptor family member 4</fullName>
    </recommendedName>
</protein>
<evidence type="ECO:0000256" key="1">
    <source>
        <dbReference type="ARBA" id="ARBA00004141"/>
    </source>
</evidence>
<evidence type="ECO:0000313" key="8">
    <source>
        <dbReference type="EMBL" id="EDO46359.1"/>
    </source>
</evidence>
<dbReference type="KEGG" id="nve:5518466"/>
<dbReference type="Proteomes" id="UP000001593">
    <property type="component" value="Unassembled WGS sequence"/>
</dbReference>
<reference evidence="8 9" key="1">
    <citation type="journal article" date="2007" name="Science">
        <title>Sea anemone genome reveals ancestral eumetazoan gene repertoire and genomic organization.</title>
        <authorList>
            <person name="Putnam N.H."/>
            <person name="Srivastava M."/>
            <person name="Hellsten U."/>
            <person name="Dirks B."/>
            <person name="Chapman J."/>
            <person name="Salamov A."/>
            <person name="Terry A."/>
            <person name="Shapiro H."/>
            <person name="Lindquist E."/>
            <person name="Kapitonov V.V."/>
            <person name="Jurka J."/>
            <person name="Genikhovich G."/>
            <person name="Grigoriev I.V."/>
            <person name="Lucas S.M."/>
            <person name="Steele R.E."/>
            <person name="Finnerty J.R."/>
            <person name="Technau U."/>
            <person name="Martindale M.Q."/>
            <person name="Rokhsar D.S."/>
        </authorList>
    </citation>
    <scope>NUCLEOTIDE SEQUENCE [LARGE SCALE GENOMIC DNA]</scope>
    <source>
        <strain evidence="9">CH2 X CH6</strain>
    </source>
</reference>
<evidence type="ECO:0000256" key="4">
    <source>
        <dbReference type="ARBA" id="ARBA00022989"/>
    </source>
</evidence>
<dbReference type="PhylomeDB" id="A7RQG1"/>
<dbReference type="AlphaFoldDB" id="A7RQG1"/>
<dbReference type="GO" id="GO:0046872">
    <property type="term" value="F:metal ion binding"/>
    <property type="evidence" value="ECO:0007669"/>
    <property type="project" value="UniProtKB-KW"/>
</dbReference>
<keyword evidence="6" id="KW-0479">Metal-binding</keyword>
<dbReference type="OMA" id="FLMRMLV"/>
<feature type="transmembrane region" description="Helical" evidence="7">
    <location>
        <begin position="219"/>
        <end position="240"/>
    </location>
</feature>
<feature type="transmembrane region" description="Helical" evidence="7">
    <location>
        <begin position="189"/>
        <end position="213"/>
    </location>
</feature>
<name>A7RQG1_NEMVE</name>
<keyword evidence="9" id="KW-1185">Reference proteome</keyword>
<dbReference type="InterPro" id="IPR004254">
    <property type="entry name" value="AdipoR/HlyIII-related"/>
</dbReference>
<evidence type="ECO:0008006" key="10">
    <source>
        <dbReference type="Google" id="ProtNLM"/>
    </source>
</evidence>
<feature type="transmembrane region" description="Helical" evidence="7">
    <location>
        <begin position="281"/>
        <end position="301"/>
    </location>
</feature>
<dbReference type="STRING" id="45351.A7RQG1"/>
<dbReference type="OrthoDB" id="535992at2759"/>
<dbReference type="EMBL" id="DS469528">
    <property type="protein sequence ID" value="EDO46359.1"/>
    <property type="molecule type" value="Genomic_DNA"/>
</dbReference>
<gene>
    <name evidence="8" type="ORF">NEMVEDRAFT_v1g200577</name>
</gene>
<evidence type="ECO:0000256" key="7">
    <source>
        <dbReference type="SAM" id="Phobius"/>
    </source>
</evidence>
<dbReference type="PANTHER" id="PTHR20855">
    <property type="entry name" value="ADIPOR/PROGESTIN RECEPTOR-RELATED"/>
    <property type="match status" value="1"/>
</dbReference>
<keyword evidence="4 7" id="KW-1133">Transmembrane helix</keyword>
<feature type="transmembrane region" description="Helical" evidence="7">
    <location>
        <begin position="128"/>
        <end position="146"/>
    </location>
</feature>
<feature type="binding site" evidence="6">
    <location>
        <position position="323"/>
    </location>
    <ligand>
        <name>Zn(2+)</name>
        <dbReference type="ChEBI" id="CHEBI:29105"/>
    </ligand>
</feature>
<feature type="binding site" evidence="6">
    <location>
        <position position="175"/>
    </location>
    <ligand>
        <name>Zn(2+)</name>
        <dbReference type="ChEBI" id="CHEBI:29105"/>
    </ligand>
</feature>
<feature type="transmembrane region" description="Helical" evidence="7">
    <location>
        <begin position="158"/>
        <end position="177"/>
    </location>
</feature>
<dbReference type="GO" id="GO:0016020">
    <property type="term" value="C:membrane"/>
    <property type="evidence" value="ECO:0007669"/>
    <property type="project" value="UniProtKB-SubCell"/>
</dbReference>
<keyword evidence="6" id="KW-0862">Zinc</keyword>
<feature type="transmembrane region" description="Helical" evidence="7">
    <location>
        <begin position="321"/>
        <end position="337"/>
    </location>
</feature>
<keyword evidence="5 7" id="KW-0472">Membrane</keyword>
<organism evidence="8 9">
    <name type="scientific">Nematostella vectensis</name>
    <name type="common">Starlet sea anemone</name>
    <dbReference type="NCBI Taxonomy" id="45351"/>
    <lineage>
        <taxon>Eukaryota</taxon>
        <taxon>Metazoa</taxon>
        <taxon>Cnidaria</taxon>
        <taxon>Anthozoa</taxon>
        <taxon>Hexacorallia</taxon>
        <taxon>Actiniaria</taxon>
        <taxon>Edwardsiidae</taxon>
        <taxon>Nematostella</taxon>
    </lineage>
</organism>
<feature type="binding site" evidence="6">
    <location>
        <position position="319"/>
    </location>
    <ligand>
        <name>Zn(2+)</name>
        <dbReference type="ChEBI" id="CHEBI:29105"/>
    </ligand>
</feature>
<dbReference type="Pfam" id="PF03006">
    <property type="entry name" value="HlyIII"/>
    <property type="match status" value="1"/>
</dbReference>
<comment type="subcellular location">
    <subcellularLocation>
        <location evidence="1">Membrane</location>
        <topology evidence="1">Multi-pass membrane protein</topology>
    </subcellularLocation>
</comment>
<evidence type="ECO:0000256" key="3">
    <source>
        <dbReference type="ARBA" id="ARBA00022692"/>
    </source>
</evidence>
<comment type="similarity">
    <text evidence="2">Belongs to the ADIPOR family.</text>
</comment>
<dbReference type="InParanoid" id="A7RQG1"/>
<proteinExistence type="inferred from homology"/>
<dbReference type="PANTHER" id="PTHR20855:SF138">
    <property type="entry name" value="PROGESTIN AND ADIPOQ RECEPTOR FAMILY MEMBER 4"/>
    <property type="match status" value="1"/>
</dbReference>
<evidence type="ECO:0000313" key="9">
    <source>
        <dbReference type="Proteomes" id="UP000001593"/>
    </source>
</evidence>
<feature type="transmembrane region" description="Helical" evidence="7">
    <location>
        <begin position="249"/>
        <end position="269"/>
    </location>
</feature>
<evidence type="ECO:0000256" key="2">
    <source>
        <dbReference type="ARBA" id="ARBA00007018"/>
    </source>
</evidence>
<sequence>MKYLYNWRLGGLARNQQRTPGASEHLGLVQKESGRDGKGHGKMVYRRLVPVEIPDNNNENELKVLRALEKDEETKENACDLPPKLCSLQCCPSWLQFNKFVLTGYRCDYTVSECLDSLLYVHNESVNIYSHGIPCVLMMILIPLTASQACLESSFWFSLHYFACFAPFFSSPIYHLFMCHKQGSTAYNGLLTFDMCGIWAVNTFGALCGIRATLFCFPIWRMTALITYILISFISLYFILGARTPKERFVPLTVFGVMRYLFIGVRLFLRYLGYGCGSDGALPYCVLMDLFACVGGVINIARVPEKWFPGQFDIIGNSHQIMHVLSVISVIFLHLGSSKEFEWMAEYKC</sequence>
<accession>A7RQG1</accession>
<dbReference type="HOGENOM" id="CLU_023075_4_1_1"/>
<dbReference type="eggNOG" id="KOG0748">
    <property type="taxonomic scope" value="Eukaryota"/>
</dbReference>
<evidence type="ECO:0000256" key="5">
    <source>
        <dbReference type="ARBA" id="ARBA00023136"/>
    </source>
</evidence>
<keyword evidence="3 7" id="KW-0812">Transmembrane</keyword>
<evidence type="ECO:0000256" key="6">
    <source>
        <dbReference type="PIRSR" id="PIRSR604254-1"/>
    </source>
</evidence>